<keyword evidence="3" id="KW-1185">Reference proteome</keyword>
<dbReference type="AlphaFoldDB" id="A0A5D2MUF7"/>
<proteinExistence type="predicted"/>
<sequence length="78" mass="8857">MAAGAHFPGEERYVREYIIDVAWWSNAWCEGSARRAVPGDCPRLWRLMVLAARLFVFVFIIFLGCWGLLGVWVIGLGL</sequence>
<evidence type="ECO:0000313" key="3">
    <source>
        <dbReference type="Proteomes" id="UP000322667"/>
    </source>
</evidence>
<gene>
    <name evidence="2" type="ORF">ES332_A12G072700v1</name>
</gene>
<keyword evidence="1" id="KW-0812">Transmembrane</keyword>
<name>A0A5D2MUF7_GOSTO</name>
<evidence type="ECO:0000256" key="1">
    <source>
        <dbReference type="SAM" id="Phobius"/>
    </source>
</evidence>
<organism evidence="2 3">
    <name type="scientific">Gossypium tomentosum</name>
    <name type="common">Hawaiian cotton</name>
    <name type="synonym">Gossypium sandvicense</name>
    <dbReference type="NCBI Taxonomy" id="34277"/>
    <lineage>
        <taxon>Eukaryota</taxon>
        <taxon>Viridiplantae</taxon>
        <taxon>Streptophyta</taxon>
        <taxon>Embryophyta</taxon>
        <taxon>Tracheophyta</taxon>
        <taxon>Spermatophyta</taxon>
        <taxon>Magnoliopsida</taxon>
        <taxon>eudicotyledons</taxon>
        <taxon>Gunneridae</taxon>
        <taxon>Pentapetalae</taxon>
        <taxon>rosids</taxon>
        <taxon>malvids</taxon>
        <taxon>Malvales</taxon>
        <taxon>Malvaceae</taxon>
        <taxon>Malvoideae</taxon>
        <taxon>Gossypium</taxon>
    </lineage>
</organism>
<evidence type="ECO:0000313" key="2">
    <source>
        <dbReference type="EMBL" id="TYH94935.1"/>
    </source>
</evidence>
<reference evidence="2 3" key="1">
    <citation type="submission" date="2019-07" db="EMBL/GenBank/DDBJ databases">
        <title>WGS assembly of Gossypium tomentosum.</title>
        <authorList>
            <person name="Chen Z.J."/>
            <person name="Sreedasyam A."/>
            <person name="Ando A."/>
            <person name="Song Q."/>
            <person name="De L."/>
            <person name="Hulse-Kemp A."/>
            <person name="Ding M."/>
            <person name="Ye W."/>
            <person name="Kirkbride R."/>
            <person name="Jenkins J."/>
            <person name="Plott C."/>
            <person name="Lovell J."/>
            <person name="Lin Y.-M."/>
            <person name="Vaughn R."/>
            <person name="Liu B."/>
            <person name="Li W."/>
            <person name="Simpson S."/>
            <person name="Scheffler B."/>
            <person name="Saski C."/>
            <person name="Grover C."/>
            <person name="Hu G."/>
            <person name="Conover J."/>
            <person name="Carlson J."/>
            <person name="Shu S."/>
            <person name="Boston L."/>
            <person name="Williams M."/>
            <person name="Peterson D."/>
            <person name="Mcgee K."/>
            <person name="Jones D."/>
            <person name="Wendel J."/>
            <person name="Stelly D."/>
            <person name="Grimwood J."/>
            <person name="Schmutz J."/>
        </authorList>
    </citation>
    <scope>NUCLEOTIDE SEQUENCE [LARGE SCALE GENOMIC DNA]</scope>
    <source>
        <strain evidence="2">7179.01</strain>
    </source>
</reference>
<accession>A0A5D2MUF7</accession>
<feature type="transmembrane region" description="Helical" evidence="1">
    <location>
        <begin position="54"/>
        <end position="75"/>
    </location>
</feature>
<protein>
    <submittedName>
        <fullName evidence="2">Uncharacterized protein</fullName>
    </submittedName>
</protein>
<keyword evidence="1" id="KW-1133">Transmembrane helix</keyword>
<dbReference type="EMBL" id="CM017621">
    <property type="protein sequence ID" value="TYH94935.1"/>
    <property type="molecule type" value="Genomic_DNA"/>
</dbReference>
<dbReference type="Proteomes" id="UP000322667">
    <property type="component" value="Chromosome A12"/>
</dbReference>
<keyword evidence="1" id="KW-0472">Membrane</keyword>